<dbReference type="InterPro" id="IPR006175">
    <property type="entry name" value="YjgF/YER057c/UK114"/>
</dbReference>
<reference evidence="2 3" key="1">
    <citation type="submission" date="2019-01" db="EMBL/GenBank/DDBJ databases">
        <authorList>
            <person name="Chen W.-M."/>
        </authorList>
    </citation>
    <scope>NUCLEOTIDE SEQUENCE [LARGE SCALE GENOMIC DNA]</scope>
    <source>
        <strain evidence="2 3">TLA-22</strain>
    </source>
</reference>
<keyword evidence="3" id="KW-1185">Reference proteome</keyword>
<accession>A0A437JAM9</accession>
<dbReference type="InterPro" id="IPR035959">
    <property type="entry name" value="RutC-like_sf"/>
</dbReference>
<dbReference type="SUPFAM" id="SSF55298">
    <property type="entry name" value="YjgF-like"/>
    <property type="match status" value="1"/>
</dbReference>
<dbReference type="EMBL" id="RZUL01000002">
    <property type="protein sequence ID" value="RVT42410.1"/>
    <property type="molecule type" value="Genomic_DNA"/>
</dbReference>
<name>A0A437JAM9_9SPHN</name>
<dbReference type="GO" id="GO:0019239">
    <property type="term" value="F:deaminase activity"/>
    <property type="evidence" value="ECO:0007669"/>
    <property type="project" value="TreeGrafter"/>
</dbReference>
<dbReference type="CDD" id="cd00448">
    <property type="entry name" value="YjgF_YER057c_UK114_family"/>
    <property type="match status" value="1"/>
</dbReference>
<proteinExistence type="inferred from homology"/>
<evidence type="ECO:0000256" key="1">
    <source>
        <dbReference type="ARBA" id="ARBA00010552"/>
    </source>
</evidence>
<dbReference type="PANTHER" id="PTHR11803:SF58">
    <property type="entry name" value="PROTEIN HMF1-RELATED"/>
    <property type="match status" value="1"/>
</dbReference>
<sequence>MHPNVIEPEPQSWSNCKKVGDHVYIAGMVALIGDKQLAGIGDTYTQARVIFGHIKNLMEAAGGCIDDVVRLVIYITDIEQRYEVWRARREYFHGHYPTCALVEVSALFVPEILVEIEAIGIIGSADLSADA</sequence>
<evidence type="ECO:0000313" key="3">
    <source>
        <dbReference type="Proteomes" id="UP000282977"/>
    </source>
</evidence>
<comment type="similarity">
    <text evidence="1">Belongs to the RutC family.</text>
</comment>
<gene>
    <name evidence="2" type="ORF">ENE74_06710</name>
</gene>
<organism evidence="2 3">
    <name type="scientific">Sphingobium algorifonticola</name>
    <dbReference type="NCBI Taxonomy" id="2008318"/>
    <lineage>
        <taxon>Bacteria</taxon>
        <taxon>Pseudomonadati</taxon>
        <taxon>Pseudomonadota</taxon>
        <taxon>Alphaproteobacteria</taxon>
        <taxon>Sphingomonadales</taxon>
        <taxon>Sphingomonadaceae</taxon>
        <taxon>Sphingobium</taxon>
    </lineage>
</organism>
<dbReference type="Gene3D" id="3.30.1330.40">
    <property type="entry name" value="RutC-like"/>
    <property type="match status" value="1"/>
</dbReference>
<comment type="caution">
    <text evidence="2">The sequence shown here is derived from an EMBL/GenBank/DDBJ whole genome shotgun (WGS) entry which is preliminary data.</text>
</comment>
<protein>
    <submittedName>
        <fullName evidence="2">RidA family protein</fullName>
    </submittedName>
</protein>
<evidence type="ECO:0000313" key="2">
    <source>
        <dbReference type="EMBL" id="RVT42410.1"/>
    </source>
</evidence>
<dbReference type="Pfam" id="PF01042">
    <property type="entry name" value="Ribonuc_L-PSP"/>
    <property type="match status" value="1"/>
</dbReference>
<dbReference type="GO" id="GO:0005829">
    <property type="term" value="C:cytosol"/>
    <property type="evidence" value="ECO:0007669"/>
    <property type="project" value="TreeGrafter"/>
</dbReference>
<dbReference type="AlphaFoldDB" id="A0A437JAM9"/>
<dbReference type="PANTHER" id="PTHR11803">
    <property type="entry name" value="2-IMINOBUTANOATE/2-IMINOPROPANOATE DEAMINASE RIDA"/>
    <property type="match status" value="1"/>
</dbReference>
<dbReference type="OrthoDB" id="9803101at2"/>
<dbReference type="Proteomes" id="UP000282977">
    <property type="component" value="Unassembled WGS sequence"/>
</dbReference>